<dbReference type="InterPro" id="IPR050109">
    <property type="entry name" value="HTH-type_TetR-like_transc_reg"/>
</dbReference>
<organism evidence="6 7">
    <name type="scientific">Sphingoaurantiacus capsulatus</name>
    <dbReference type="NCBI Taxonomy" id="1771310"/>
    <lineage>
        <taxon>Bacteria</taxon>
        <taxon>Pseudomonadati</taxon>
        <taxon>Pseudomonadota</taxon>
        <taxon>Alphaproteobacteria</taxon>
        <taxon>Sphingomonadales</taxon>
        <taxon>Sphingosinicellaceae</taxon>
        <taxon>Sphingoaurantiacus</taxon>
    </lineage>
</organism>
<reference evidence="7" key="1">
    <citation type="journal article" date="2019" name="Int. J. Syst. Evol. Microbiol.">
        <title>The Global Catalogue of Microorganisms (GCM) 10K type strain sequencing project: providing services to taxonomists for standard genome sequencing and annotation.</title>
        <authorList>
            <consortium name="The Broad Institute Genomics Platform"/>
            <consortium name="The Broad Institute Genome Sequencing Center for Infectious Disease"/>
            <person name="Wu L."/>
            <person name="Ma J."/>
        </authorList>
    </citation>
    <scope>NUCLEOTIDE SEQUENCE [LARGE SCALE GENOMIC DNA]</scope>
    <source>
        <strain evidence="7">KCTC 42644</strain>
    </source>
</reference>
<sequence length="181" mass="18966">MNKPYHHGDLRAALVAEALTLVEESNAENISLREVARRVGVSPQAVYRHFPDKAALMAELAQTGLARLAVAQQAASERAGGGSAGFAATGAEYVRFALANPGLFRLIFAHGAAHAGEMCADNPMSMLREASAALAPPGRDPAAFALQAWSIAHGLAMLMLDGQVPVDEALIDRVVDVRALG</sequence>
<dbReference type="InterPro" id="IPR001647">
    <property type="entry name" value="HTH_TetR"/>
</dbReference>
<proteinExistence type="predicted"/>
<dbReference type="RefSeq" id="WP_380862966.1">
    <property type="nucleotide sequence ID" value="NZ_JBHRXV010000011.1"/>
</dbReference>
<dbReference type="PROSITE" id="PS50977">
    <property type="entry name" value="HTH_TETR_2"/>
    <property type="match status" value="1"/>
</dbReference>
<gene>
    <name evidence="6" type="ORF">ACFOMD_15450</name>
</gene>
<evidence type="ECO:0000256" key="4">
    <source>
        <dbReference type="PROSITE-ProRule" id="PRU00335"/>
    </source>
</evidence>
<evidence type="ECO:0000313" key="6">
    <source>
        <dbReference type="EMBL" id="MFC3713968.1"/>
    </source>
</evidence>
<keyword evidence="3" id="KW-0804">Transcription</keyword>
<dbReference type="EMBL" id="JBHRXV010000011">
    <property type="protein sequence ID" value="MFC3713968.1"/>
    <property type="molecule type" value="Genomic_DNA"/>
</dbReference>
<evidence type="ECO:0000313" key="7">
    <source>
        <dbReference type="Proteomes" id="UP001595615"/>
    </source>
</evidence>
<dbReference type="Pfam" id="PF13305">
    <property type="entry name" value="TetR_C_33"/>
    <property type="match status" value="1"/>
</dbReference>
<dbReference type="InterPro" id="IPR025996">
    <property type="entry name" value="MT1864/Rv1816-like_C"/>
</dbReference>
<dbReference type="Proteomes" id="UP001595615">
    <property type="component" value="Unassembled WGS sequence"/>
</dbReference>
<dbReference type="PANTHER" id="PTHR30055">
    <property type="entry name" value="HTH-TYPE TRANSCRIPTIONAL REGULATOR RUTR"/>
    <property type="match status" value="1"/>
</dbReference>
<dbReference type="InterPro" id="IPR009057">
    <property type="entry name" value="Homeodomain-like_sf"/>
</dbReference>
<evidence type="ECO:0000256" key="1">
    <source>
        <dbReference type="ARBA" id="ARBA00023015"/>
    </source>
</evidence>
<accession>A0ABV7XFB8</accession>
<keyword evidence="1" id="KW-0805">Transcription regulation</keyword>
<dbReference type="Gene3D" id="1.10.357.10">
    <property type="entry name" value="Tetracycline Repressor, domain 2"/>
    <property type="match status" value="1"/>
</dbReference>
<comment type="caution">
    <text evidence="6">The sequence shown here is derived from an EMBL/GenBank/DDBJ whole genome shotgun (WGS) entry which is preliminary data.</text>
</comment>
<dbReference type="PANTHER" id="PTHR30055:SF220">
    <property type="entry name" value="TETR-FAMILY REGULATORY PROTEIN"/>
    <property type="match status" value="1"/>
</dbReference>
<evidence type="ECO:0000259" key="5">
    <source>
        <dbReference type="PROSITE" id="PS50977"/>
    </source>
</evidence>
<evidence type="ECO:0000256" key="3">
    <source>
        <dbReference type="ARBA" id="ARBA00023163"/>
    </source>
</evidence>
<evidence type="ECO:0000256" key="2">
    <source>
        <dbReference type="ARBA" id="ARBA00023125"/>
    </source>
</evidence>
<protein>
    <submittedName>
        <fullName evidence="6">TetR/AcrR family transcriptional regulator</fullName>
    </submittedName>
</protein>
<dbReference type="Pfam" id="PF00440">
    <property type="entry name" value="TetR_N"/>
    <property type="match status" value="1"/>
</dbReference>
<dbReference type="PRINTS" id="PR00455">
    <property type="entry name" value="HTHTETR"/>
</dbReference>
<dbReference type="InterPro" id="IPR036271">
    <property type="entry name" value="Tet_transcr_reg_TetR-rel_C_sf"/>
</dbReference>
<name>A0ABV7XFB8_9SPHN</name>
<dbReference type="SUPFAM" id="SSF48498">
    <property type="entry name" value="Tetracyclin repressor-like, C-terminal domain"/>
    <property type="match status" value="1"/>
</dbReference>
<keyword evidence="7" id="KW-1185">Reference proteome</keyword>
<dbReference type="SUPFAM" id="SSF46689">
    <property type="entry name" value="Homeodomain-like"/>
    <property type="match status" value="1"/>
</dbReference>
<feature type="domain" description="HTH tetR-type" evidence="5">
    <location>
        <begin position="8"/>
        <end position="68"/>
    </location>
</feature>
<feature type="DNA-binding region" description="H-T-H motif" evidence="4">
    <location>
        <begin position="31"/>
        <end position="50"/>
    </location>
</feature>
<keyword evidence="2 4" id="KW-0238">DNA-binding</keyword>